<protein>
    <submittedName>
        <fullName evidence="3">Chromatin associated protein KTI12</fullName>
    </submittedName>
</protein>
<evidence type="ECO:0000313" key="3">
    <source>
        <dbReference type="EMBL" id="KJH47478.1"/>
    </source>
</evidence>
<dbReference type="OrthoDB" id="9972657at2759"/>
<dbReference type="InterPro" id="IPR013641">
    <property type="entry name" value="KTI12/PSTK"/>
</dbReference>
<dbReference type="PANTHER" id="PTHR20873:SF0">
    <property type="entry name" value="L-SERYL-TRNA(SEC) KINASE"/>
    <property type="match status" value="1"/>
</dbReference>
<dbReference type="Pfam" id="PF08433">
    <property type="entry name" value="KTI12"/>
    <property type="match status" value="1"/>
</dbReference>
<reference evidence="4" key="2">
    <citation type="journal article" date="2016" name="Sci. Rep.">
        <title>Dictyocaulus viviparus genome, variome and transcriptome elucidate lungworm biology and support future intervention.</title>
        <authorList>
            <person name="McNulty S.N."/>
            <person name="Strube C."/>
            <person name="Rosa B.A."/>
            <person name="Martin J.C."/>
            <person name="Tyagi R."/>
            <person name="Choi Y.J."/>
            <person name="Wang Q."/>
            <person name="Hallsworth Pepin K."/>
            <person name="Zhang X."/>
            <person name="Ozersky P."/>
            <person name="Wilson R.K."/>
            <person name="Sternberg P.W."/>
            <person name="Gasser R.B."/>
            <person name="Mitreva M."/>
        </authorList>
    </citation>
    <scope>NUCLEOTIDE SEQUENCE [LARGE SCALE GENOMIC DNA]</scope>
    <source>
        <strain evidence="4">HannoverDv2000</strain>
    </source>
</reference>
<dbReference type="EMBL" id="KN716305">
    <property type="protein sequence ID" value="KJH47478.1"/>
    <property type="molecule type" value="Genomic_DNA"/>
</dbReference>
<dbReference type="Gene3D" id="3.40.50.300">
    <property type="entry name" value="P-loop containing nucleotide triphosphate hydrolases"/>
    <property type="match status" value="1"/>
</dbReference>
<dbReference type="PANTHER" id="PTHR20873">
    <property type="entry name" value="L-SERYL-TRNA(SEC) KINASE"/>
    <property type="match status" value="1"/>
</dbReference>
<dbReference type="GO" id="GO:0016301">
    <property type="term" value="F:kinase activity"/>
    <property type="evidence" value="ECO:0007669"/>
    <property type="project" value="TreeGrafter"/>
</dbReference>
<proteinExistence type="predicted"/>
<keyword evidence="1" id="KW-0547">Nucleotide-binding</keyword>
<dbReference type="InterPro" id="IPR052648">
    <property type="entry name" value="Ser-tRNA(Sec)_kinase"/>
</dbReference>
<organism evidence="3 4">
    <name type="scientific">Dictyocaulus viviparus</name>
    <name type="common">Bovine lungworm</name>
    <dbReference type="NCBI Taxonomy" id="29172"/>
    <lineage>
        <taxon>Eukaryota</taxon>
        <taxon>Metazoa</taxon>
        <taxon>Ecdysozoa</taxon>
        <taxon>Nematoda</taxon>
        <taxon>Chromadorea</taxon>
        <taxon>Rhabditida</taxon>
        <taxon>Rhabditina</taxon>
        <taxon>Rhabditomorpha</taxon>
        <taxon>Strongyloidea</taxon>
        <taxon>Metastrongylidae</taxon>
        <taxon>Dictyocaulus</taxon>
    </lineage>
</organism>
<dbReference type="SUPFAM" id="SSF52540">
    <property type="entry name" value="P-loop containing nucleoside triphosphate hydrolases"/>
    <property type="match status" value="1"/>
</dbReference>
<dbReference type="STRING" id="29172.A0A0D8XS60"/>
<keyword evidence="4" id="KW-1185">Reference proteome</keyword>
<accession>A0A0D8XS60</accession>
<dbReference type="GO" id="GO:0000049">
    <property type="term" value="F:tRNA binding"/>
    <property type="evidence" value="ECO:0007669"/>
    <property type="project" value="TreeGrafter"/>
</dbReference>
<evidence type="ECO:0000256" key="2">
    <source>
        <dbReference type="ARBA" id="ARBA00022840"/>
    </source>
</evidence>
<dbReference type="Proteomes" id="UP000053766">
    <property type="component" value="Unassembled WGS sequence"/>
</dbReference>
<name>A0A0D8XS60_DICVI</name>
<evidence type="ECO:0000313" key="4">
    <source>
        <dbReference type="Proteomes" id="UP000053766"/>
    </source>
</evidence>
<dbReference type="AlphaFoldDB" id="A0A0D8XS60"/>
<dbReference type="GO" id="GO:0005524">
    <property type="term" value="F:ATP binding"/>
    <property type="evidence" value="ECO:0007669"/>
    <property type="project" value="UniProtKB-KW"/>
</dbReference>
<sequence length="239" mass="27474">MALVLIMGLPAAGKTTLSKKIQGFVPDCVIFSLDDMNSQWLGDFQAHTARKSFENTVRSFLEQYCDDEFDKVIVLDDNFYFKSMRRPFERMAAFYGLRYCCVIVSCVVQDCLDRNSQRANNRVSNETILKMARNMEVPKNAIQYTGGDIREILEQLTGPRVRRFRQVHVLDRENSSSFLTIVDSKLRAAVAKAINEGLDGRRLAEAKKAVMNMYRKSKSTLSTDEIPGLLRKEYYHMIR</sequence>
<keyword evidence="2" id="KW-0067">ATP-binding</keyword>
<reference evidence="3 4" key="1">
    <citation type="submission" date="2013-11" db="EMBL/GenBank/DDBJ databases">
        <title>Draft genome of the bovine lungworm Dictyocaulus viviparus.</title>
        <authorList>
            <person name="Mitreva M."/>
        </authorList>
    </citation>
    <scope>NUCLEOTIDE SEQUENCE [LARGE SCALE GENOMIC DNA]</scope>
    <source>
        <strain evidence="3 4">HannoverDv2000</strain>
    </source>
</reference>
<gene>
    <name evidence="3" type="ORF">DICVIV_06416</name>
</gene>
<evidence type="ECO:0000256" key="1">
    <source>
        <dbReference type="ARBA" id="ARBA00022741"/>
    </source>
</evidence>
<dbReference type="InterPro" id="IPR027417">
    <property type="entry name" value="P-loop_NTPase"/>
</dbReference>